<evidence type="ECO:0000256" key="6">
    <source>
        <dbReference type="ARBA" id="ARBA00066969"/>
    </source>
</evidence>
<gene>
    <name evidence="10" type="ORF">BS50DRAFT_676102</name>
</gene>
<dbReference type="STRING" id="1448308.A0A2T2NSC4"/>
<evidence type="ECO:0000256" key="1">
    <source>
        <dbReference type="ARBA" id="ARBA00010884"/>
    </source>
</evidence>
<feature type="active site" description="Charge relay system" evidence="8">
    <location>
        <position position="368"/>
    </location>
</feature>
<feature type="domain" description="AB hydrolase-1" evidence="9">
    <location>
        <begin position="130"/>
        <end position="342"/>
    </location>
</feature>
<dbReference type="Pfam" id="PF00561">
    <property type="entry name" value="Abhydrolase_1"/>
    <property type="match status" value="1"/>
</dbReference>
<dbReference type="EC" id="2.3.1.84" evidence="6"/>
<keyword evidence="2" id="KW-0808">Transferase</keyword>
<dbReference type="InterPro" id="IPR000073">
    <property type="entry name" value="AB_hydrolase_1"/>
</dbReference>
<comment type="catalytic activity">
    <reaction evidence="4">
        <text>an aliphatic alcohol + acetyl-CoA = an acetyl ester + CoA</text>
        <dbReference type="Rhea" id="RHEA:17229"/>
        <dbReference type="ChEBI" id="CHEBI:2571"/>
        <dbReference type="ChEBI" id="CHEBI:47622"/>
        <dbReference type="ChEBI" id="CHEBI:57287"/>
        <dbReference type="ChEBI" id="CHEBI:57288"/>
        <dbReference type="EC" id="2.3.1.84"/>
    </reaction>
</comment>
<dbReference type="AlphaFoldDB" id="A0A2T2NSC4"/>
<protein>
    <recommendedName>
        <fullName evidence="6">alcohol O-acetyltransferase</fullName>
        <ecNumber evidence="6">2.3.1.84</ecNumber>
    </recommendedName>
    <alternativeName>
        <fullName evidence="7">Alcohol O-acetyltransferase</fullName>
    </alternativeName>
</protein>
<dbReference type="GO" id="GO:0051792">
    <property type="term" value="P:medium-chain fatty acid biosynthetic process"/>
    <property type="evidence" value="ECO:0007669"/>
    <property type="project" value="TreeGrafter"/>
</dbReference>
<dbReference type="GO" id="GO:0008126">
    <property type="term" value="F:acetylesterase activity"/>
    <property type="evidence" value="ECO:0007669"/>
    <property type="project" value="TreeGrafter"/>
</dbReference>
<keyword evidence="3" id="KW-0378">Hydrolase</keyword>
<dbReference type="SUPFAM" id="SSF53474">
    <property type="entry name" value="alpha/beta-Hydrolases"/>
    <property type="match status" value="1"/>
</dbReference>
<evidence type="ECO:0000259" key="9">
    <source>
        <dbReference type="Pfam" id="PF00561"/>
    </source>
</evidence>
<evidence type="ECO:0000256" key="3">
    <source>
        <dbReference type="ARBA" id="ARBA00022801"/>
    </source>
</evidence>
<dbReference type="InterPro" id="IPR012020">
    <property type="entry name" value="ABHD4"/>
</dbReference>
<proteinExistence type="inferred from homology"/>
<evidence type="ECO:0000256" key="5">
    <source>
        <dbReference type="ARBA" id="ARBA00054277"/>
    </source>
</evidence>
<dbReference type="PIRSF" id="PIRSF005211">
    <property type="entry name" value="Ab_hydro_YheT"/>
    <property type="match status" value="1"/>
</dbReference>
<evidence type="ECO:0000313" key="10">
    <source>
        <dbReference type="EMBL" id="PSN68176.1"/>
    </source>
</evidence>
<dbReference type="FunFam" id="3.40.50.1820:FF:000137">
    <property type="entry name" value="EEB1p Acyl-coenzymeA:ethanol O-acyltransferase"/>
    <property type="match status" value="1"/>
</dbReference>
<reference evidence="10 11" key="1">
    <citation type="journal article" date="2018" name="Front. Microbiol.">
        <title>Genome-Wide Analysis of Corynespora cassiicola Leaf Fall Disease Putative Effectors.</title>
        <authorList>
            <person name="Lopez D."/>
            <person name="Ribeiro S."/>
            <person name="Label P."/>
            <person name="Fumanal B."/>
            <person name="Venisse J.S."/>
            <person name="Kohler A."/>
            <person name="de Oliveira R.R."/>
            <person name="Labutti K."/>
            <person name="Lipzen A."/>
            <person name="Lail K."/>
            <person name="Bauer D."/>
            <person name="Ohm R.A."/>
            <person name="Barry K.W."/>
            <person name="Spatafora J."/>
            <person name="Grigoriev I.V."/>
            <person name="Martin F.M."/>
            <person name="Pujade-Renaud V."/>
        </authorList>
    </citation>
    <scope>NUCLEOTIDE SEQUENCE [LARGE SCALE GENOMIC DNA]</scope>
    <source>
        <strain evidence="10 11">Philippines</strain>
    </source>
</reference>
<dbReference type="OrthoDB" id="5954035at2759"/>
<dbReference type="GO" id="GO:0004026">
    <property type="term" value="F:alcohol O-acetyltransferase activity"/>
    <property type="evidence" value="ECO:0007669"/>
    <property type="project" value="UniProtKB-EC"/>
</dbReference>
<name>A0A2T2NSC4_CORCC</name>
<evidence type="ECO:0000256" key="2">
    <source>
        <dbReference type="ARBA" id="ARBA00022679"/>
    </source>
</evidence>
<accession>A0A2T2NSC4</accession>
<feature type="active site" description="Charge relay system" evidence="8">
    <location>
        <position position="210"/>
    </location>
</feature>
<dbReference type="PANTHER" id="PTHR10794:SF63">
    <property type="entry name" value="ALPHA_BETA HYDROLASE 1, ISOFORM A"/>
    <property type="match status" value="1"/>
</dbReference>
<organism evidence="10 11">
    <name type="scientific">Corynespora cassiicola Philippines</name>
    <dbReference type="NCBI Taxonomy" id="1448308"/>
    <lineage>
        <taxon>Eukaryota</taxon>
        <taxon>Fungi</taxon>
        <taxon>Dikarya</taxon>
        <taxon>Ascomycota</taxon>
        <taxon>Pezizomycotina</taxon>
        <taxon>Dothideomycetes</taxon>
        <taxon>Pleosporomycetidae</taxon>
        <taxon>Pleosporales</taxon>
        <taxon>Corynesporascaceae</taxon>
        <taxon>Corynespora</taxon>
    </lineage>
</organism>
<evidence type="ECO:0000256" key="4">
    <source>
        <dbReference type="ARBA" id="ARBA00050620"/>
    </source>
</evidence>
<sequence>MLDPTWVLGHAKTSFTAPSQPITLPLKSSASQSLPDLVKSVTPACRLNPLLFNGHLQTMYTAVKDAGPPIHYKRRIFQSDYSVYPGQFAVDFVISKEEGEKCKDNTELPERTTYFGEEEWESYSSEDERPMLVCLHGLTGGSHEVYLRQVVAPVTAAGWEACVVNGRGCAMSKITSPELFNSRATWDVRQLVKYLRKTFPNRPLYAVGYSLGANILSNYLGEEGDKCVIKAAVACSNPWNLEICNAALQRTYLGKEVYCKVMGGNMMRLYQAHKDQILKNPKVDPERVNQCKYLYEFDRVIQAPTWGYPTEGAYYRDSQSVDALLAIRIPFLGINAEDDPISSIEAIPYEEFKQNPYSVLCTTNWGGHLSWFQVGGKRWFATAIAAFFTKMHDDVDWEKYAEQRTEANGNVGTTKKYPIWDPNHRRLVLPEA</sequence>
<dbReference type="InterPro" id="IPR050960">
    <property type="entry name" value="AB_hydrolase_4_sf"/>
</dbReference>
<evidence type="ECO:0000256" key="8">
    <source>
        <dbReference type="PIRSR" id="PIRSR005211-1"/>
    </source>
</evidence>
<feature type="active site" description="Charge relay system" evidence="8">
    <location>
        <position position="339"/>
    </location>
</feature>
<dbReference type="GO" id="GO:0051793">
    <property type="term" value="P:medium-chain fatty acid catabolic process"/>
    <property type="evidence" value="ECO:0007669"/>
    <property type="project" value="UniProtKB-ARBA"/>
</dbReference>
<dbReference type="PANTHER" id="PTHR10794">
    <property type="entry name" value="ABHYDROLASE DOMAIN-CONTAINING PROTEIN"/>
    <property type="match status" value="1"/>
</dbReference>
<dbReference type="InterPro" id="IPR029058">
    <property type="entry name" value="AB_hydrolase_fold"/>
</dbReference>
<evidence type="ECO:0000313" key="11">
    <source>
        <dbReference type="Proteomes" id="UP000240883"/>
    </source>
</evidence>
<dbReference type="Proteomes" id="UP000240883">
    <property type="component" value="Unassembled WGS sequence"/>
</dbReference>
<dbReference type="GO" id="GO:0047372">
    <property type="term" value="F:monoacylglycerol lipase activity"/>
    <property type="evidence" value="ECO:0007669"/>
    <property type="project" value="TreeGrafter"/>
</dbReference>
<dbReference type="EMBL" id="KZ678134">
    <property type="protein sequence ID" value="PSN68176.1"/>
    <property type="molecule type" value="Genomic_DNA"/>
</dbReference>
<comment type="similarity">
    <text evidence="1">Belongs to the AB hydrolase superfamily. AB hydrolase 4 family.</text>
</comment>
<evidence type="ECO:0000256" key="7">
    <source>
        <dbReference type="ARBA" id="ARBA00080774"/>
    </source>
</evidence>
<keyword evidence="11" id="KW-1185">Reference proteome</keyword>
<comment type="function">
    <text evidence="5">Displays enzymatic activity both for medium-chain fatty acid (MCFA) ethyl ester synthesis and hydrolysis (esterase activity). MCFA are toxic for yeast and this enzyme could thus be involved in their detoxification by esterification.</text>
</comment>
<dbReference type="Gene3D" id="3.40.50.1820">
    <property type="entry name" value="alpha/beta hydrolase"/>
    <property type="match status" value="1"/>
</dbReference>